<feature type="region of interest" description="Disordered" evidence="1">
    <location>
        <begin position="149"/>
        <end position="190"/>
    </location>
</feature>
<feature type="compositionally biased region" description="Polar residues" evidence="1">
    <location>
        <begin position="1"/>
        <end position="11"/>
    </location>
</feature>
<feature type="compositionally biased region" description="Low complexity" evidence="1">
    <location>
        <begin position="155"/>
        <end position="165"/>
    </location>
</feature>
<dbReference type="EMBL" id="CP123390">
    <property type="protein sequence ID" value="XCC97952.1"/>
    <property type="molecule type" value="Genomic_DNA"/>
</dbReference>
<name>A0AAU8ASF7_9RHOB</name>
<protein>
    <submittedName>
        <fullName evidence="2">Uncharacterized protein</fullName>
    </submittedName>
</protein>
<evidence type="ECO:0000313" key="2">
    <source>
        <dbReference type="EMBL" id="XCC97952.1"/>
    </source>
</evidence>
<reference evidence="2" key="1">
    <citation type="submission" date="2023-02" db="EMBL/GenBank/DDBJ databases">
        <title>Description and genomic characterization of Salipiger bruguierae sp. nov., isolated from the sediment of mangrove plant Bruguiera sexangula.</title>
        <authorList>
            <person name="Long M."/>
        </authorList>
    </citation>
    <scope>NUCLEOTIDE SEQUENCE</scope>
    <source>
        <strain evidence="2">H15</strain>
        <plasmid evidence="2">unnamed5</plasmid>
    </source>
</reference>
<keyword evidence="2" id="KW-0614">Plasmid</keyword>
<dbReference type="RefSeq" id="WP_353476829.1">
    <property type="nucleotide sequence ID" value="NZ_CP123390.1"/>
</dbReference>
<sequence length="190" mass="20946">MSHSSSLSRTTRAPARPVSPDMQTVLDQTPDESARRCIARLSEYVGAPLCTLDGAGGDLLAWFDTHFPPLTHIGAGPLPGAPRAFWRSHRAYAHWRAVLRCRIHVTLGLAAAKQPRRARIDTRTPLHDLLIKRSKEGLRGMPQCLQPYLTSRAKPASPASSFPSPRLTPPEGRWPSRPPAPARFPARRST</sequence>
<dbReference type="AlphaFoldDB" id="A0AAU8ASF7"/>
<feature type="region of interest" description="Disordered" evidence="1">
    <location>
        <begin position="1"/>
        <end position="29"/>
    </location>
</feature>
<proteinExistence type="predicted"/>
<geneLocation type="plasmid" evidence="2">
    <name>unnamed5</name>
</geneLocation>
<organism evidence="2">
    <name type="scientific">Alloyangia sp. H15</name>
    <dbReference type="NCBI Taxonomy" id="3029062"/>
    <lineage>
        <taxon>Bacteria</taxon>
        <taxon>Pseudomonadati</taxon>
        <taxon>Pseudomonadota</taxon>
        <taxon>Alphaproteobacteria</taxon>
        <taxon>Rhodobacterales</taxon>
        <taxon>Roseobacteraceae</taxon>
        <taxon>Alloyangia</taxon>
    </lineage>
</organism>
<gene>
    <name evidence="2" type="ORF">PVT71_28645</name>
</gene>
<evidence type="ECO:0000256" key="1">
    <source>
        <dbReference type="SAM" id="MobiDB-lite"/>
    </source>
</evidence>
<accession>A0AAU8ASF7</accession>